<dbReference type="InterPro" id="IPR027417">
    <property type="entry name" value="P-loop_NTPase"/>
</dbReference>
<keyword evidence="5" id="KW-0717">Septation</keyword>
<name>E6Q3N2_9ZZZZ</name>
<evidence type="ECO:0000256" key="2">
    <source>
        <dbReference type="ARBA" id="ARBA00022618"/>
    </source>
</evidence>
<dbReference type="GO" id="GO:0000917">
    <property type="term" value="P:division septum assembly"/>
    <property type="evidence" value="ECO:0007669"/>
    <property type="project" value="UniProtKB-KW"/>
</dbReference>
<dbReference type="NCBIfam" id="TIGR01968">
    <property type="entry name" value="minD_bact"/>
    <property type="match status" value="1"/>
</dbReference>
<dbReference type="InterPro" id="IPR002586">
    <property type="entry name" value="CobQ/CobB/MinD/ParA_Nub-bd_dom"/>
</dbReference>
<sequence>MHERQPEIEEAAVPAARGRAIVITSGKGGVGKTTTTANLGTALAMRGARVALVDADVGLRNLDIVLGLESRVKHHLLDVIEGGVTLDEALVPSKYNESLMLLAAAQNREKDEVPTEAMTALIERLRERFDYVLVDCPAGIEHGFRNAVAGAQEAIVVCTPEVSAVRDVDRVIGLLGNRFKPQLIVNRLRPQLVKRGMMLSVEDVNAILRLPLLGVIADEPEIIITTNKGEPLALRRDGATGAAYHVMAAKIAGEDVEAPTVETRDSFFGRIGAFFGGKA</sequence>
<evidence type="ECO:0000256" key="1">
    <source>
        <dbReference type="ARBA" id="ARBA00010257"/>
    </source>
</evidence>
<dbReference type="SUPFAM" id="SSF52540">
    <property type="entry name" value="P-loop containing nucleoside triphosphate hydrolases"/>
    <property type="match status" value="1"/>
</dbReference>
<dbReference type="Pfam" id="PF01656">
    <property type="entry name" value="CbiA"/>
    <property type="match status" value="1"/>
</dbReference>
<feature type="domain" description="CobQ/CobB/MinD/ParA nucleotide binding" evidence="7">
    <location>
        <begin position="21"/>
        <end position="231"/>
    </location>
</feature>
<keyword evidence="4" id="KW-0067">ATP-binding</keyword>
<dbReference type="GO" id="GO:0009898">
    <property type="term" value="C:cytoplasmic side of plasma membrane"/>
    <property type="evidence" value="ECO:0007669"/>
    <property type="project" value="TreeGrafter"/>
</dbReference>
<dbReference type="GO" id="GO:0005829">
    <property type="term" value="C:cytosol"/>
    <property type="evidence" value="ECO:0007669"/>
    <property type="project" value="TreeGrafter"/>
</dbReference>
<dbReference type="InterPro" id="IPR050625">
    <property type="entry name" value="ParA/MinD_ATPase"/>
</dbReference>
<dbReference type="PANTHER" id="PTHR43384:SF6">
    <property type="entry name" value="SEPTUM SITE-DETERMINING PROTEIN MIND HOMOLOG, CHLOROPLASTIC"/>
    <property type="match status" value="1"/>
</dbReference>
<keyword evidence="6" id="KW-0131">Cell cycle</keyword>
<accession>E6Q3N2</accession>
<comment type="similarity">
    <text evidence="1">Belongs to the ParA family. MinD subfamily.</text>
</comment>
<evidence type="ECO:0000256" key="4">
    <source>
        <dbReference type="ARBA" id="ARBA00022840"/>
    </source>
</evidence>
<dbReference type="Gene3D" id="3.40.50.300">
    <property type="entry name" value="P-loop containing nucleotide triphosphate hydrolases"/>
    <property type="match status" value="1"/>
</dbReference>
<dbReference type="InterPro" id="IPR010223">
    <property type="entry name" value="MinD"/>
</dbReference>
<dbReference type="GO" id="GO:0051782">
    <property type="term" value="P:negative regulation of cell division"/>
    <property type="evidence" value="ECO:0007669"/>
    <property type="project" value="TreeGrafter"/>
</dbReference>
<dbReference type="GO" id="GO:0005524">
    <property type="term" value="F:ATP binding"/>
    <property type="evidence" value="ECO:0007669"/>
    <property type="project" value="UniProtKB-KW"/>
</dbReference>
<reference evidence="8" key="1">
    <citation type="submission" date="2009-10" db="EMBL/GenBank/DDBJ databases">
        <title>Diversity of trophic interactions inside an arsenic-rich microbial ecosystem.</title>
        <authorList>
            <person name="Bertin P.N."/>
            <person name="Heinrich-Salmeron A."/>
            <person name="Pelletier E."/>
            <person name="Goulhen-Chollet F."/>
            <person name="Arsene-Ploetze F."/>
            <person name="Gallien S."/>
            <person name="Calteau A."/>
            <person name="Vallenet D."/>
            <person name="Casiot C."/>
            <person name="Chane-Woon-Ming B."/>
            <person name="Giloteaux L."/>
            <person name="Barakat M."/>
            <person name="Bonnefoy V."/>
            <person name="Bruneel O."/>
            <person name="Chandler M."/>
            <person name="Cleiss J."/>
            <person name="Duran R."/>
            <person name="Elbaz-Poulichet F."/>
            <person name="Fonknechten N."/>
            <person name="Lauga B."/>
            <person name="Mornico D."/>
            <person name="Ortet P."/>
            <person name="Schaeffer C."/>
            <person name="Siguier P."/>
            <person name="Alexander Thil Smith A."/>
            <person name="Van Dorsselaer A."/>
            <person name="Weissenbach J."/>
            <person name="Medigue C."/>
            <person name="Le Paslier D."/>
        </authorList>
    </citation>
    <scope>NUCLEOTIDE SEQUENCE</scope>
</reference>
<dbReference type="PANTHER" id="PTHR43384">
    <property type="entry name" value="SEPTUM SITE-DETERMINING PROTEIN MIND HOMOLOG, CHLOROPLASTIC-RELATED"/>
    <property type="match status" value="1"/>
</dbReference>
<evidence type="ECO:0000256" key="6">
    <source>
        <dbReference type="ARBA" id="ARBA00023306"/>
    </source>
</evidence>
<evidence type="ECO:0000313" key="8">
    <source>
        <dbReference type="EMBL" id="CBI01793.1"/>
    </source>
</evidence>
<dbReference type="InterPro" id="IPR025501">
    <property type="entry name" value="MinD_FleN"/>
</dbReference>
<protein>
    <submittedName>
        <fullName evidence="8">ATPase activator of MinC</fullName>
    </submittedName>
</protein>
<dbReference type="PIRSF" id="PIRSF003092">
    <property type="entry name" value="MinD"/>
    <property type="match status" value="1"/>
</dbReference>
<gene>
    <name evidence="8" type="primary">minD</name>
    <name evidence="8" type="ORF">CARN4_0785</name>
</gene>
<evidence type="ECO:0000256" key="5">
    <source>
        <dbReference type="ARBA" id="ARBA00023210"/>
    </source>
</evidence>
<organism evidence="8">
    <name type="scientific">mine drainage metagenome</name>
    <dbReference type="NCBI Taxonomy" id="410659"/>
    <lineage>
        <taxon>unclassified sequences</taxon>
        <taxon>metagenomes</taxon>
        <taxon>ecological metagenomes</taxon>
    </lineage>
</organism>
<dbReference type="EMBL" id="CABO01000025">
    <property type="protein sequence ID" value="CBI01793.1"/>
    <property type="molecule type" value="Genomic_DNA"/>
</dbReference>
<proteinExistence type="inferred from homology"/>
<dbReference type="AlphaFoldDB" id="E6Q3N2"/>
<comment type="caution">
    <text evidence="8">The sequence shown here is derived from an EMBL/GenBank/DDBJ whole genome shotgun (WGS) entry which is preliminary data.</text>
</comment>
<keyword evidence="3" id="KW-0547">Nucleotide-binding</keyword>
<dbReference type="GO" id="GO:0016887">
    <property type="term" value="F:ATP hydrolysis activity"/>
    <property type="evidence" value="ECO:0007669"/>
    <property type="project" value="InterPro"/>
</dbReference>
<evidence type="ECO:0000259" key="7">
    <source>
        <dbReference type="Pfam" id="PF01656"/>
    </source>
</evidence>
<evidence type="ECO:0000256" key="3">
    <source>
        <dbReference type="ARBA" id="ARBA00022741"/>
    </source>
</evidence>
<dbReference type="CDD" id="cd02036">
    <property type="entry name" value="MinD"/>
    <property type="match status" value="1"/>
</dbReference>
<keyword evidence="2" id="KW-0132">Cell division</keyword>